<evidence type="ECO:0000313" key="1">
    <source>
        <dbReference type="EMBL" id="SVA91793.1"/>
    </source>
</evidence>
<organism evidence="1">
    <name type="scientific">marine metagenome</name>
    <dbReference type="NCBI Taxonomy" id="408172"/>
    <lineage>
        <taxon>unclassified sequences</taxon>
        <taxon>metagenomes</taxon>
        <taxon>ecological metagenomes</taxon>
    </lineage>
</organism>
<accession>A0A381ZSP9</accession>
<sequence>MLFGSAINKSAVFAPVLSPDGAVSLRLILREGEKFSPVSSRLAAIIADPDTVNAIYVAWEAIRVRIGTSINGLSIDLDDESFHGLSRNKLRLEGDSISLAAFISFYMLFNNQFSNYQSIVATGAIRKKPLGYSIGRVEGVREKLEKTCLIKNPHQKTAIVVPKVNVKELDIANSVNDIWTVNQSLDFHCHHTAT</sequence>
<dbReference type="AlphaFoldDB" id="A0A381ZSP9"/>
<reference evidence="1" key="1">
    <citation type="submission" date="2018-05" db="EMBL/GenBank/DDBJ databases">
        <authorList>
            <person name="Lanie J.A."/>
            <person name="Ng W.-L."/>
            <person name="Kazmierczak K.M."/>
            <person name="Andrzejewski T.M."/>
            <person name="Davidsen T.M."/>
            <person name="Wayne K.J."/>
            <person name="Tettelin H."/>
            <person name="Glass J.I."/>
            <person name="Rusch D."/>
            <person name="Podicherti R."/>
            <person name="Tsui H.-C.T."/>
            <person name="Winkler M.E."/>
        </authorList>
    </citation>
    <scope>NUCLEOTIDE SEQUENCE</scope>
</reference>
<dbReference type="InterPro" id="IPR014721">
    <property type="entry name" value="Ribsml_uS5_D2-typ_fold_subgr"/>
</dbReference>
<name>A0A381ZSP9_9ZZZZ</name>
<protein>
    <recommendedName>
        <fullName evidence="2">Lon proteolytic domain-containing protein</fullName>
    </recommendedName>
</protein>
<evidence type="ECO:0008006" key="2">
    <source>
        <dbReference type="Google" id="ProtNLM"/>
    </source>
</evidence>
<gene>
    <name evidence="1" type="ORF">METZ01_LOCUS144647</name>
</gene>
<dbReference type="EMBL" id="UINC01022356">
    <property type="protein sequence ID" value="SVA91793.1"/>
    <property type="molecule type" value="Genomic_DNA"/>
</dbReference>
<proteinExistence type="predicted"/>
<dbReference type="Gene3D" id="3.30.230.10">
    <property type="match status" value="1"/>
</dbReference>